<proteinExistence type="predicted"/>
<dbReference type="AlphaFoldDB" id="A0A4Y7UB84"/>
<dbReference type="EMBL" id="SLWA01000004">
    <property type="protein sequence ID" value="TCN57390.1"/>
    <property type="molecule type" value="Genomic_DNA"/>
</dbReference>
<dbReference type="EMBL" id="QWDN01000004">
    <property type="protein sequence ID" value="TEB43713.1"/>
    <property type="molecule type" value="Genomic_DNA"/>
</dbReference>
<evidence type="ECO:0000313" key="2">
    <source>
        <dbReference type="EMBL" id="TCN57390.1"/>
    </source>
</evidence>
<name>A0A4Y7UB84_9FLAO</name>
<keyword evidence="1" id="KW-0812">Transmembrane</keyword>
<keyword evidence="1" id="KW-0472">Membrane</keyword>
<comment type="caution">
    <text evidence="3">The sequence shown here is derived from an EMBL/GenBank/DDBJ whole genome shotgun (WGS) entry which is preliminary data.</text>
</comment>
<dbReference type="Proteomes" id="UP000295270">
    <property type="component" value="Unassembled WGS sequence"/>
</dbReference>
<gene>
    <name evidence="3" type="ORF">D0809_12500</name>
    <name evidence="2" type="ORF">EV142_10446</name>
</gene>
<accession>A0A4Y7UB84</accession>
<feature type="transmembrane region" description="Helical" evidence="1">
    <location>
        <begin position="38"/>
        <end position="56"/>
    </location>
</feature>
<evidence type="ECO:0000313" key="3">
    <source>
        <dbReference type="EMBL" id="TEB43713.1"/>
    </source>
</evidence>
<reference evidence="3 5" key="2">
    <citation type="journal article" date="2018" name="Syst. Appl. Microbiol.">
        <title>Flavobacterium circumlabens sp. nov. and Flavobacterium cupreum sp. nov., two psychrotrophic species isolated from Antarctic environmental samples.</title>
        <authorList>
            <person name="Kralova S."/>
            <person name="Busse H.J."/>
            <person name="Svec P."/>
            <person name="Maslanova I."/>
            <person name="Stankova E."/>
            <person name="Bartak M."/>
            <person name="Sedlacek I."/>
        </authorList>
    </citation>
    <scope>NUCLEOTIDE SEQUENCE [LARGE SCALE GENOMIC DNA]</scope>
    <source>
        <strain evidence="3 5">CCM 8828</strain>
    </source>
</reference>
<keyword evidence="1" id="KW-1133">Transmembrane helix</keyword>
<reference evidence="2 4" key="1">
    <citation type="journal article" date="2015" name="Stand. Genomic Sci.">
        <title>Genomic Encyclopedia of Bacterial and Archaeal Type Strains, Phase III: the genomes of soil and plant-associated and newly described type strains.</title>
        <authorList>
            <person name="Whitman W.B."/>
            <person name="Woyke T."/>
            <person name="Klenk H.P."/>
            <person name="Zhou Y."/>
            <person name="Lilburn T.G."/>
            <person name="Beck B.J."/>
            <person name="De Vos P."/>
            <person name="Vandamme P."/>
            <person name="Eisen J.A."/>
            <person name="Garrity G."/>
            <person name="Hugenholtz P."/>
            <person name="Kyrpides N.C."/>
        </authorList>
    </citation>
    <scope>NUCLEOTIDE SEQUENCE [LARGE SCALE GENOMIC DNA]</scope>
    <source>
        <strain evidence="2 4">P5626</strain>
    </source>
</reference>
<reference evidence="2" key="3">
    <citation type="submission" date="2019-03" db="EMBL/GenBank/DDBJ databases">
        <authorList>
            <person name="Whitman W."/>
            <person name="Huntemann M."/>
            <person name="Clum A."/>
            <person name="Pillay M."/>
            <person name="Palaniappan K."/>
            <person name="Varghese N."/>
            <person name="Mikhailova N."/>
            <person name="Stamatis D."/>
            <person name="Reddy T."/>
            <person name="Daum C."/>
            <person name="Shapiro N."/>
            <person name="Ivanova N."/>
            <person name="Kyrpides N."/>
            <person name="Woyke T."/>
        </authorList>
    </citation>
    <scope>NUCLEOTIDE SEQUENCE</scope>
    <source>
        <strain evidence="2">P5626</strain>
    </source>
</reference>
<organism evidence="3 5">
    <name type="scientific">Flavobacterium circumlabens</name>
    <dbReference type="NCBI Taxonomy" id="2133765"/>
    <lineage>
        <taxon>Bacteria</taxon>
        <taxon>Pseudomonadati</taxon>
        <taxon>Bacteroidota</taxon>
        <taxon>Flavobacteriia</taxon>
        <taxon>Flavobacteriales</taxon>
        <taxon>Flavobacteriaceae</taxon>
        <taxon>Flavobacterium</taxon>
    </lineage>
</organism>
<evidence type="ECO:0000313" key="4">
    <source>
        <dbReference type="Proteomes" id="UP000295270"/>
    </source>
</evidence>
<keyword evidence="4" id="KW-1185">Reference proteome</keyword>
<protein>
    <submittedName>
        <fullName evidence="3">Uncharacterized protein</fullName>
    </submittedName>
</protein>
<evidence type="ECO:0000313" key="5">
    <source>
        <dbReference type="Proteomes" id="UP000298340"/>
    </source>
</evidence>
<sequence length="64" mass="8052">MKNRFLIFLTICILLFVFFFFSNYYFDVFIYDTIYNINYFYLVLVFLLVGSIFYFVKYKRENNN</sequence>
<feature type="transmembrane region" description="Helical" evidence="1">
    <location>
        <begin position="5"/>
        <end position="26"/>
    </location>
</feature>
<evidence type="ECO:0000256" key="1">
    <source>
        <dbReference type="SAM" id="Phobius"/>
    </source>
</evidence>
<dbReference type="Proteomes" id="UP000298340">
    <property type="component" value="Unassembled WGS sequence"/>
</dbReference>